<evidence type="ECO:0000313" key="1">
    <source>
        <dbReference type="EMBL" id="NGO37804.1"/>
    </source>
</evidence>
<name>A0A6M1RQU4_9BACT</name>
<dbReference type="EMBL" id="JAAKYA010000004">
    <property type="protein sequence ID" value="NGO37804.1"/>
    <property type="molecule type" value="Genomic_DNA"/>
</dbReference>
<keyword evidence="2" id="KW-1185">Reference proteome</keyword>
<dbReference type="AlphaFoldDB" id="A0A6M1RQU4"/>
<sequence>MLQKPADWRGNLTSVPGGWRRSWRVRELAVLLGCLLPAWVGAQTVHFRTMQLRHTVPVGSSGSVVWSNYAVLTGVTGPVNVTVSGLPAGASATVSPSSLTESGPVMLTLNWNNVAEGEYPFRLEGSGGATNHLVLTLQVAHFWNGSDGVAGSWSSPSSWLGGSVPPEGADIVFSDLGGQTAQFTNVLVDRDVRVGSIRFATTNTTRYYTLALEPGRTLEVVGPLGFRVLRDYIEDNSTGWLWLGNSPMISVVGPEATMVVSNTAAEIAVLVGGQQNHELNLAALGTLVAHVRRLGFGDYASWPNYMNLLDNGYAGRPRRFLPAVYLARTNRITATYTDPDNYQNPDTRIFSMTFLSSALSGTTSQRDFFLGAYNEFFMESVCFIGANSQGRVRFNPAFATNRPVAIFRNVDGGRMKVFAVSDESGPGAGSSNIKSWLYFGDNNGSVDILADLFYISRDRPVLSGDPNFQGQMFVGGGVIDVNRAVLGFQDGGSREGMAGFNARGYCQGLLVISNTAVLRVNEVLELGYTTETIAEGEPWNTRGQLVVGPGGTAMINRIEVGGVTKLSGDNAVVVTNGATLILTNTAAGPEKKLARLVLQNARLVLHVDGTRTEPYIYVTNFTATGTATELRLAEIRNVSQYPAEIPLVAYETASASLALTLPDGFYGYLVDDTARKLLVAVVDTNAPAQVVWDGTVNGQWDFTTANWKGGGKFANGAPVVFDDTASGTTSVTVMGTVAPGAVLITNQARPYSFSGGIIAGTSPMTKQGTGIVTMDAQSQLPLMLEQGTVQGAGTLGTTTVGPEGTLNFAGTINGLISSGRVVSSGLINNGITIEGGSFEASGIITGPVRINGGTARITATGTVNATGTSTVEAGGTLILDGRWVNTEGRLNVNGTLMGEGVVSDPDGYTLGVDGRLSINSGGVLSPGHSIGVLSVEGRFDLNPGARLIIEVDMNHPARNDVVAVDVFGNIRGIITMTNIGNVPFAVGQSFLIVSNNFNLPNSPLNPNIDFQFDPPSPGPGMRWDGSDLATNGIVRIVGAPLEPPQVGVTVADGRITLEWPQAYVGWTLQRQVRTLAQGISLNPADWEPVPGSQSTNRYVITVDPQAQAVFYRLVQP</sequence>
<protein>
    <submittedName>
        <fullName evidence="1">Uncharacterized protein</fullName>
    </submittedName>
</protein>
<comment type="caution">
    <text evidence="1">The sequence shown here is derived from an EMBL/GenBank/DDBJ whole genome shotgun (WGS) entry which is preliminary data.</text>
</comment>
<reference evidence="1 2" key="1">
    <citation type="submission" date="2020-02" db="EMBL/GenBank/DDBJ databases">
        <title>Draft genome sequence of Limisphaera ngatamarikiensis NGM72.4T, a thermophilic Verrucomicrobia grouped in subdivision 3.</title>
        <authorList>
            <person name="Carere C.R."/>
            <person name="Steen J."/>
            <person name="Hugenholtz P."/>
            <person name="Stott M.B."/>
        </authorList>
    </citation>
    <scope>NUCLEOTIDE SEQUENCE [LARGE SCALE GENOMIC DNA]</scope>
    <source>
        <strain evidence="1 2">NGM72.4</strain>
    </source>
</reference>
<gene>
    <name evidence="1" type="ORF">G4L39_00075</name>
</gene>
<accession>A0A6M1RQU4</accession>
<organism evidence="1 2">
    <name type="scientific">Limisphaera ngatamarikiensis</name>
    <dbReference type="NCBI Taxonomy" id="1324935"/>
    <lineage>
        <taxon>Bacteria</taxon>
        <taxon>Pseudomonadati</taxon>
        <taxon>Verrucomicrobiota</taxon>
        <taxon>Verrucomicrobiia</taxon>
        <taxon>Limisphaerales</taxon>
        <taxon>Limisphaeraceae</taxon>
        <taxon>Limisphaera</taxon>
    </lineage>
</organism>
<proteinExistence type="predicted"/>
<dbReference type="RefSeq" id="WP_165104986.1">
    <property type="nucleotide sequence ID" value="NZ_JAAKYA010000004.1"/>
</dbReference>
<evidence type="ECO:0000313" key="2">
    <source>
        <dbReference type="Proteomes" id="UP000477311"/>
    </source>
</evidence>
<dbReference type="Proteomes" id="UP000477311">
    <property type="component" value="Unassembled WGS sequence"/>
</dbReference>